<name>A0ACD3ARD2_9AGAR</name>
<reference evidence="1 2" key="1">
    <citation type="journal article" date="2019" name="Nat. Ecol. Evol.">
        <title>Megaphylogeny resolves global patterns of mushroom evolution.</title>
        <authorList>
            <person name="Varga T."/>
            <person name="Krizsan K."/>
            <person name="Foldi C."/>
            <person name="Dima B."/>
            <person name="Sanchez-Garcia M."/>
            <person name="Sanchez-Ramirez S."/>
            <person name="Szollosi G.J."/>
            <person name="Szarkandi J.G."/>
            <person name="Papp V."/>
            <person name="Albert L."/>
            <person name="Andreopoulos W."/>
            <person name="Angelini C."/>
            <person name="Antonin V."/>
            <person name="Barry K.W."/>
            <person name="Bougher N.L."/>
            <person name="Buchanan P."/>
            <person name="Buyck B."/>
            <person name="Bense V."/>
            <person name="Catcheside P."/>
            <person name="Chovatia M."/>
            <person name="Cooper J."/>
            <person name="Damon W."/>
            <person name="Desjardin D."/>
            <person name="Finy P."/>
            <person name="Geml J."/>
            <person name="Haridas S."/>
            <person name="Hughes K."/>
            <person name="Justo A."/>
            <person name="Karasinski D."/>
            <person name="Kautmanova I."/>
            <person name="Kiss B."/>
            <person name="Kocsube S."/>
            <person name="Kotiranta H."/>
            <person name="LaButti K.M."/>
            <person name="Lechner B.E."/>
            <person name="Liimatainen K."/>
            <person name="Lipzen A."/>
            <person name="Lukacs Z."/>
            <person name="Mihaltcheva S."/>
            <person name="Morgado L.N."/>
            <person name="Niskanen T."/>
            <person name="Noordeloos M.E."/>
            <person name="Ohm R.A."/>
            <person name="Ortiz-Santana B."/>
            <person name="Ovrebo C."/>
            <person name="Racz N."/>
            <person name="Riley R."/>
            <person name="Savchenko A."/>
            <person name="Shiryaev A."/>
            <person name="Soop K."/>
            <person name="Spirin V."/>
            <person name="Szebenyi C."/>
            <person name="Tomsovsky M."/>
            <person name="Tulloss R.E."/>
            <person name="Uehling J."/>
            <person name="Grigoriev I.V."/>
            <person name="Vagvolgyi C."/>
            <person name="Papp T."/>
            <person name="Martin F.M."/>
            <person name="Miettinen O."/>
            <person name="Hibbett D.S."/>
            <person name="Nagy L.G."/>
        </authorList>
    </citation>
    <scope>NUCLEOTIDE SEQUENCE [LARGE SCALE GENOMIC DNA]</scope>
    <source>
        <strain evidence="1 2">NL-1719</strain>
    </source>
</reference>
<organism evidence="1 2">
    <name type="scientific">Pluteus cervinus</name>
    <dbReference type="NCBI Taxonomy" id="181527"/>
    <lineage>
        <taxon>Eukaryota</taxon>
        <taxon>Fungi</taxon>
        <taxon>Dikarya</taxon>
        <taxon>Basidiomycota</taxon>
        <taxon>Agaricomycotina</taxon>
        <taxon>Agaricomycetes</taxon>
        <taxon>Agaricomycetidae</taxon>
        <taxon>Agaricales</taxon>
        <taxon>Pluteineae</taxon>
        <taxon>Pluteaceae</taxon>
        <taxon>Pluteus</taxon>
    </lineage>
</organism>
<protein>
    <submittedName>
        <fullName evidence="1">Uncharacterized protein</fullName>
    </submittedName>
</protein>
<gene>
    <name evidence="1" type="ORF">BDN72DRAFT_898332</name>
</gene>
<dbReference type="EMBL" id="ML208357">
    <property type="protein sequence ID" value="TFK68214.1"/>
    <property type="molecule type" value="Genomic_DNA"/>
</dbReference>
<sequence length="780" mass="85994">MAMDRGAPFTLELEANLHPRLTLHEVEEIEAQNALRRRLGIQPSDREIAMTLLAQEARIERDLELANRIARGEDDIPAPVNQLRPPPEHPRSIANSGGIVGRRPSNSPVQQRADTARPQAIPQHSVPPSPRHAHLLGDLWRAAAGEPLHPARPKSDVFVRAQIPDQHQHSTSPTQSAPSRSSTSSKWWKFRWLTGETKASGATTLAPVRLTGHNCAVCQDPIRGFEYRAPCGDYYDKECLVELFTLATQDESLYPPRCCRQHIPVDKVLPLMSPDAARKFRDKATEFGTLKRVYCAVPSCSRFLGPEHDGGRLSPPYYPCPACRNHTCTKCKGNYAGPSHGCGASNDEREVLSLGQQEGWARCPGCNQLIELHMGCYHMTCRCRTEFCYLCKERWKTCGCVQWDENRLLLAAEQRVDAQFGRLPAARPAPLPPLVPLRPTPAPARVAPAPVRPAAAPVYLVPAPIRPALAPTNPFHDKWLPEVPHAPVQVPDVQFHPLTTAPVLVAQPFVIVPGLPQTPATPPVTLPNPQLHTLMNPFGGASDSSNVGSTTTTFTNSLVRSSTMHTGSIPTNSPSQTRENQLSEELRRSMSLGTLGPQFSSLTLEPRVNQNRTSSYMQPTLVPHTGPAAGNNSAAPTVGRSNTISASSFSDRQTPARPPGINRPLVHHLCAINPIPVRQQQPLQQEETACLLHHSSYQMRPLARQIQHQGETERQAPPPQDNQIKQQKPKIMLSRYARNGLKKLWNNFVLITIVNIKFGSGGEVQIGARLVTMIYLCIFS</sequence>
<keyword evidence="2" id="KW-1185">Reference proteome</keyword>
<accession>A0ACD3ARD2</accession>
<evidence type="ECO:0000313" key="1">
    <source>
        <dbReference type="EMBL" id="TFK68214.1"/>
    </source>
</evidence>
<proteinExistence type="predicted"/>
<dbReference type="Proteomes" id="UP000308600">
    <property type="component" value="Unassembled WGS sequence"/>
</dbReference>
<evidence type="ECO:0000313" key="2">
    <source>
        <dbReference type="Proteomes" id="UP000308600"/>
    </source>
</evidence>